<keyword evidence="2" id="KW-1185">Reference proteome</keyword>
<evidence type="ECO:0000313" key="1">
    <source>
        <dbReference type="EMBL" id="KAL1254736.1"/>
    </source>
</evidence>
<comment type="caution">
    <text evidence="1">The sequence shown here is derived from an EMBL/GenBank/DDBJ whole genome shotgun (WGS) entry which is preliminary data.</text>
</comment>
<organism evidence="1 2">
    <name type="scientific">Cirrhinus molitorella</name>
    <name type="common">mud carp</name>
    <dbReference type="NCBI Taxonomy" id="172907"/>
    <lineage>
        <taxon>Eukaryota</taxon>
        <taxon>Metazoa</taxon>
        <taxon>Chordata</taxon>
        <taxon>Craniata</taxon>
        <taxon>Vertebrata</taxon>
        <taxon>Euteleostomi</taxon>
        <taxon>Actinopterygii</taxon>
        <taxon>Neopterygii</taxon>
        <taxon>Teleostei</taxon>
        <taxon>Ostariophysi</taxon>
        <taxon>Cypriniformes</taxon>
        <taxon>Cyprinidae</taxon>
        <taxon>Labeoninae</taxon>
        <taxon>Labeonini</taxon>
        <taxon>Cirrhinus</taxon>
    </lineage>
</organism>
<sequence>MNKLKRLAIRGRCGDMSTNCVRFVFSLRAEVHVPHGSELIIHSSADGRVEEKSGSDPVQTNIFIFCHSQPEPLS</sequence>
<reference evidence="1 2" key="1">
    <citation type="submission" date="2023-09" db="EMBL/GenBank/DDBJ databases">
        <authorList>
            <person name="Wang M."/>
        </authorList>
    </citation>
    <scope>NUCLEOTIDE SEQUENCE [LARGE SCALE GENOMIC DNA]</scope>
    <source>
        <strain evidence="1">GT-2023</strain>
        <tissue evidence="1">Liver</tissue>
    </source>
</reference>
<dbReference type="EMBL" id="JAYMGO010000020">
    <property type="protein sequence ID" value="KAL1254736.1"/>
    <property type="molecule type" value="Genomic_DNA"/>
</dbReference>
<dbReference type="Proteomes" id="UP001558613">
    <property type="component" value="Unassembled WGS sequence"/>
</dbReference>
<gene>
    <name evidence="1" type="ORF">QQF64_016965</name>
</gene>
<protein>
    <submittedName>
        <fullName evidence="1">Uncharacterized protein</fullName>
    </submittedName>
</protein>
<proteinExistence type="predicted"/>
<evidence type="ECO:0000313" key="2">
    <source>
        <dbReference type="Proteomes" id="UP001558613"/>
    </source>
</evidence>
<name>A0ABR3LPB4_9TELE</name>
<accession>A0ABR3LPB4</accession>